<dbReference type="GO" id="GO:0005524">
    <property type="term" value="F:ATP binding"/>
    <property type="evidence" value="ECO:0007669"/>
    <property type="project" value="UniProtKB-KW"/>
</dbReference>
<keyword evidence="4" id="KW-0547">Nucleotide-binding</keyword>
<dbReference type="Proteomes" id="UP000076502">
    <property type="component" value="Unassembled WGS sequence"/>
</dbReference>
<dbReference type="Gene3D" id="6.10.140.620">
    <property type="match status" value="1"/>
</dbReference>
<name>A0A154PBV2_DUFNO</name>
<dbReference type="FunFam" id="1.10.510.10:FF:001592">
    <property type="entry name" value="Peripheral plasma membrane protein CASK"/>
    <property type="match status" value="1"/>
</dbReference>
<evidence type="ECO:0000256" key="4">
    <source>
        <dbReference type="ARBA" id="ARBA00022741"/>
    </source>
</evidence>
<evidence type="ECO:0000313" key="9">
    <source>
        <dbReference type="EMBL" id="KZC09389.1"/>
    </source>
</evidence>
<keyword evidence="6" id="KW-0067">ATP-binding</keyword>
<dbReference type="Gene3D" id="1.10.287.650">
    <property type="entry name" value="L27 domain"/>
    <property type="match status" value="1"/>
</dbReference>
<feature type="compositionally biased region" description="Basic and acidic residues" evidence="7">
    <location>
        <begin position="516"/>
        <end position="525"/>
    </location>
</feature>
<evidence type="ECO:0000256" key="6">
    <source>
        <dbReference type="ARBA" id="ARBA00022840"/>
    </source>
</evidence>
<feature type="compositionally biased region" description="Basic and acidic residues" evidence="7">
    <location>
        <begin position="635"/>
        <end position="651"/>
    </location>
</feature>
<feature type="region of interest" description="Disordered" evidence="7">
    <location>
        <begin position="490"/>
        <end position="586"/>
    </location>
</feature>
<comment type="similarity">
    <text evidence="1">Belongs to the protein kinase superfamily. CAMK Ser/Thr protein kinase family.</text>
</comment>
<dbReference type="Gene3D" id="1.10.510.10">
    <property type="entry name" value="Transferase(Phosphotransferase) domain 1"/>
    <property type="match status" value="1"/>
</dbReference>
<dbReference type="GO" id="GO:0004674">
    <property type="term" value="F:protein serine/threonine kinase activity"/>
    <property type="evidence" value="ECO:0007669"/>
    <property type="project" value="UniProtKB-KW"/>
</dbReference>
<feature type="compositionally biased region" description="Low complexity" evidence="7">
    <location>
        <begin position="529"/>
        <end position="550"/>
    </location>
</feature>
<evidence type="ECO:0000256" key="7">
    <source>
        <dbReference type="SAM" id="MobiDB-lite"/>
    </source>
</evidence>
<dbReference type="STRING" id="178035.A0A154PBV2"/>
<dbReference type="InterPro" id="IPR050205">
    <property type="entry name" value="CDPK_Ser/Thr_kinases"/>
</dbReference>
<dbReference type="EMBL" id="KQ434869">
    <property type="protein sequence ID" value="KZC09389.1"/>
    <property type="molecule type" value="Genomic_DNA"/>
</dbReference>
<evidence type="ECO:0000256" key="3">
    <source>
        <dbReference type="ARBA" id="ARBA00022679"/>
    </source>
</evidence>
<dbReference type="InterPro" id="IPR000719">
    <property type="entry name" value="Prot_kinase_dom"/>
</dbReference>
<feature type="compositionally biased region" description="Basic and acidic residues" evidence="7">
    <location>
        <begin position="610"/>
        <end position="619"/>
    </location>
</feature>
<keyword evidence="3" id="KW-0808">Transferase</keyword>
<feature type="compositionally biased region" description="Basic and acidic residues" evidence="7">
    <location>
        <begin position="495"/>
        <end position="508"/>
    </location>
</feature>
<organism evidence="9 10">
    <name type="scientific">Dufourea novaeangliae</name>
    <name type="common">Sweat bee</name>
    <dbReference type="NCBI Taxonomy" id="178035"/>
    <lineage>
        <taxon>Eukaryota</taxon>
        <taxon>Metazoa</taxon>
        <taxon>Ecdysozoa</taxon>
        <taxon>Arthropoda</taxon>
        <taxon>Hexapoda</taxon>
        <taxon>Insecta</taxon>
        <taxon>Pterygota</taxon>
        <taxon>Neoptera</taxon>
        <taxon>Endopterygota</taxon>
        <taxon>Hymenoptera</taxon>
        <taxon>Apocrita</taxon>
        <taxon>Aculeata</taxon>
        <taxon>Apoidea</taxon>
        <taxon>Anthophila</taxon>
        <taxon>Halictidae</taxon>
        <taxon>Rophitinae</taxon>
        <taxon>Dufourea</taxon>
    </lineage>
</organism>
<reference evidence="9 10" key="1">
    <citation type="submission" date="2015-07" db="EMBL/GenBank/DDBJ databases">
        <title>The genome of Dufourea novaeangliae.</title>
        <authorList>
            <person name="Pan H."/>
            <person name="Kapheim K."/>
        </authorList>
    </citation>
    <scope>NUCLEOTIDE SEQUENCE [LARGE SCALE GENOMIC DNA]</scope>
    <source>
        <strain evidence="9">0120121106</strain>
        <tissue evidence="9">Whole body</tissue>
    </source>
</reference>
<dbReference type="Pfam" id="PF00069">
    <property type="entry name" value="Pkinase"/>
    <property type="match status" value="2"/>
</dbReference>
<dbReference type="PROSITE" id="PS50011">
    <property type="entry name" value="PROTEIN_KINASE_DOM"/>
    <property type="match status" value="1"/>
</dbReference>
<evidence type="ECO:0000256" key="2">
    <source>
        <dbReference type="ARBA" id="ARBA00022527"/>
    </source>
</evidence>
<dbReference type="InterPro" id="IPR011009">
    <property type="entry name" value="Kinase-like_dom_sf"/>
</dbReference>
<dbReference type="SUPFAM" id="SSF56112">
    <property type="entry name" value="Protein kinase-like (PK-like)"/>
    <property type="match status" value="1"/>
</dbReference>
<feature type="domain" description="Protein kinase" evidence="8">
    <location>
        <begin position="1"/>
        <end position="265"/>
    </location>
</feature>
<sequence length="659" mass="74863">MLKHPHIVELLETYSSEGMLYMVFEYMDGSDLCFEVVRRATAGFVYSEAVASHYMRQILEALRYCHENDIIHRDLKPQCALLAGKENSAPVKLRGFSVAVQLQSCQANGVECYTTEYRQCLSPKGQLYLKADSEGHMDLDQGSKRAVEPQEHPHWQKARSQRVQRTSRVGCPHFMAPEVIQRKQYGKPGDVWSAGVLLHVLLTGTLPFVGSRDRLREAICRGRVQMETPLWDTISEPAKDLIQRMLTTDVNHRITIQEVLNHKWLRDRDKGVARIHLAETIDELKKFNARRKLKEAVKAAVSSSKWHAGYTEVNGDSFFEIGDDEVMATGAVVEILDSLDDIEVLQESGRLTRNEILNAVDDYHLRQVLELQIHPFPTKVKSPTRMRLCQLMFIGEAELAGDLLEIAGLLLYDRISTRVPTPCRAPQTDAVQRAREVEELLREIEHSAIRNIDRADLRELHELLVQPHMRRPVLTLQQCTVRYTVPYVRPSYPDQEQRQEEPPRRQRSADTPSPRRHAEIIDRRPPSNPYYHTHPPPSSSSGHHLSKSVSAARLGSPGGSLGQRSPGGSRVPKPPALETPDRWIGEETKRSLPTHVYKYYLAHTKEYRRQNVKRDEGERALPPSLGRQRGSDAAAVREDGDRRGARVGGEKEGEEGMDS</sequence>
<gene>
    <name evidence="9" type="ORF">WN55_11132</name>
</gene>
<dbReference type="AlphaFoldDB" id="A0A154PBV2"/>
<dbReference type="SMART" id="SM00220">
    <property type="entry name" value="S_TKc"/>
    <property type="match status" value="1"/>
</dbReference>
<keyword evidence="2" id="KW-0723">Serine/threonine-protein kinase</keyword>
<proteinExistence type="inferred from homology"/>
<accession>A0A154PBV2</accession>
<dbReference type="Gene3D" id="3.30.200.20">
    <property type="entry name" value="Phosphorylase Kinase, domain 1"/>
    <property type="match status" value="1"/>
</dbReference>
<protein>
    <submittedName>
        <fullName evidence="9">Peripheral plasma membrane protein CASK</fullName>
    </submittedName>
</protein>
<evidence type="ECO:0000259" key="8">
    <source>
        <dbReference type="PROSITE" id="PS50011"/>
    </source>
</evidence>
<dbReference type="PANTHER" id="PTHR24349">
    <property type="entry name" value="SERINE/THREONINE-PROTEIN KINASE"/>
    <property type="match status" value="1"/>
</dbReference>
<evidence type="ECO:0000256" key="5">
    <source>
        <dbReference type="ARBA" id="ARBA00022777"/>
    </source>
</evidence>
<feature type="region of interest" description="Disordered" evidence="7">
    <location>
        <begin position="610"/>
        <end position="659"/>
    </location>
</feature>
<keyword evidence="5" id="KW-0418">Kinase</keyword>
<keyword evidence="10" id="KW-1185">Reference proteome</keyword>
<dbReference type="OrthoDB" id="336747at2759"/>
<evidence type="ECO:0000313" key="10">
    <source>
        <dbReference type="Proteomes" id="UP000076502"/>
    </source>
</evidence>
<evidence type="ECO:0000256" key="1">
    <source>
        <dbReference type="ARBA" id="ARBA00006692"/>
    </source>
</evidence>